<dbReference type="Proteomes" id="UP000501891">
    <property type="component" value="Chromosome"/>
</dbReference>
<keyword evidence="3" id="KW-1185">Reference proteome</keyword>
<accession>A0A858R4W1</accession>
<organism evidence="2 3">
    <name type="scientific">Aerophototrophica crusticola</name>
    <dbReference type="NCBI Taxonomy" id="1709002"/>
    <lineage>
        <taxon>Bacteria</taxon>
        <taxon>Pseudomonadati</taxon>
        <taxon>Pseudomonadota</taxon>
        <taxon>Alphaproteobacteria</taxon>
        <taxon>Rhodospirillales</taxon>
        <taxon>Rhodospirillaceae</taxon>
        <taxon>Aerophototrophica</taxon>
    </lineage>
</organism>
<dbReference type="GO" id="GO:0003677">
    <property type="term" value="F:DNA binding"/>
    <property type="evidence" value="ECO:0007669"/>
    <property type="project" value="InterPro"/>
</dbReference>
<reference evidence="2" key="1">
    <citation type="submission" date="2020-04" db="EMBL/GenBank/DDBJ databases">
        <title>A desert anoxygenic phototrophic bacterium fixes CO2 using RubisCO under aerobic conditions.</title>
        <authorList>
            <person name="Tang K."/>
        </authorList>
    </citation>
    <scope>NUCLEOTIDE SEQUENCE [LARGE SCALE GENOMIC DNA]</scope>
    <source>
        <strain evidence="2">MIMtkB3</strain>
    </source>
</reference>
<dbReference type="GO" id="GO:0032298">
    <property type="term" value="P:positive regulation of DNA-templated DNA replication initiation"/>
    <property type="evidence" value="ECO:0007669"/>
    <property type="project" value="TreeGrafter"/>
</dbReference>
<dbReference type="NCBIfam" id="NF004347">
    <property type="entry name" value="PRK05728.1-4"/>
    <property type="match status" value="1"/>
</dbReference>
<protein>
    <submittedName>
        <fullName evidence="2">DNA polymerase III subunit chi</fullName>
    </submittedName>
</protein>
<dbReference type="Pfam" id="PF04364">
    <property type="entry name" value="DNA_pol3_chi"/>
    <property type="match status" value="1"/>
</dbReference>
<evidence type="ECO:0000313" key="3">
    <source>
        <dbReference type="Proteomes" id="UP000501891"/>
    </source>
</evidence>
<evidence type="ECO:0000313" key="2">
    <source>
        <dbReference type="EMBL" id="QJE72424.1"/>
    </source>
</evidence>
<evidence type="ECO:0000256" key="1">
    <source>
        <dbReference type="SAM" id="MobiDB-lite"/>
    </source>
</evidence>
<dbReference type="PANTHER" id="PTHR38767">
    <property type="entry name" value="DNA POLYMERASE III SUBUNIT CHI"/>
    <property type="match status" value="1"/>
</dbReference>
<dbReference type="InterPro" id="IPR036768">
    <property type="entry name" value="PolIII_chi_sf"/>
</dbReference>
<dbReference type="InterPro" id="IPR007459">
    <property type="entry name" value="DNA_pol3_chi"/>
</dbReference>
<dbReference type="PANTHER" id="PTHR38767:SF1">
    <property type="entry name" value="DNA POLYMERASE III SUBUNIT CHI"/>
    <property type="match status" value="1"/>
</dbReference>
<sequence>MAELRFYHLTRKTLEQTLPGLLEKSLERGWKAVVLTGSEERAEALAQHLWTYKPDGFLPHGTAKDDHPDRQPVYLTPEDERPNGAQVLFLTDGAESGRMAEYELACDLFDGNDPDAVSAARRRWKTAKDAGHALTYWQQNERGGWEKKA</sequence>
<gene>
    <name evidence="2" type="ORF">HHL28_04320</name>
</gene>
<dbReference type="KEGG" id="acru:HHL28_04320"/>
<dbReference type="Gene3D" id="3.40.50.10110">
    <property type="entry name" value="DNA polymerase III subunit chi"/>
    <property type="match status" value="1"/>
</dbReference>
<feature type="region of interest" description="Disordered" evidence="1">
    <location>
        <begin position="60"/>
        <end position="81"/>
    </location>
</feature>
<dbReference type="GO" id="GO:0003887">
    <property type="term" value="F:DNA-directed DNA polymerase activity"/>
    <property type="evidence" value="ECO:0007669"/>
    <property type="project" value="InterPro"/>
</dbReference>
<dbReference type="AlphaFoldDB" id="A0A858R4W1"/>
<dbReference type="SUPFAM" id="SSF102400">
    <property type="entry name" value="DNA polymerase III chi subunit"/>
    <property type="match status" value="1"/>
</dbReference>
<dbReference type="GO" id="GO:0006260">
    <property type="term" value="P:DNA replication"/>
    <property type="evidence" value="ECO:0007669"/>
    <property type="project" value="InterPro"/>
</dbReference>
<dbReference type="EMBL" id="CP051775">
    <property type="protein sequence ID" value="QJE72424.1"/>
    <property type="molecule type" value="Genomic_DNA"/>
</dbReference>
<proteinExistence type="predicted"/>
<name>A0A858R4W1_9PROT</name>